<dbReference type="RefSeq" id="WP_059434823.1">
    <property type="nucleotide sequence ID" value="NZ_FAVB01000001.1"/>
</dbReference>
<sequence>MNLKDMSIEELKTLMSEIKKEIESRSDSYSFLIETEKNFDKRGNGHAYLAKITKDDAGKVQREFIDMTFREYDNKGMCYYAKWDIKAKDGDCFEARVNSGWKKDYKNFYKVENGSLIEFKTLNEMINNEDK</sequence>
<evidence type="ECO:0000313" key="2">
    <source>
        <dbReference type="Proteomes" id="UP000052237"/>
    </source>
</evidence>
<dbReference type="EMBL" id="FAVB01000001">
    <property type="protein sequence ID" value="CUU67889.1"/>
    <property type="molecule type" value="Genomic_DNA"/>
</dbReference>
<keyword evidence="2" id="KW-1185">Reference proteome</keyword>
<proteinExistence type="predicted"/>
<evidence type="ECO:0000313" key="1">
    <source>
        <dbReference type="EMBL" id="CUU67889.1"/>
    </source>
</evidence>
<protein>
    <submittedName>
        <fullName evidence="1">Uncharacterized protein</fullName>
    </submittedName>
</protein>
<organism evidence="1 2">
    <name type="scientific">Campylobacter hyointestinalis subsp. hyointestinalis</name>
    <dbReference type="NCBI Taxonomy" id="91352"/>
    <lineage>
        <taxon>Bacteria</taxon>
        <taxon>Pseudomonadati</taxon>
        <taxon>Campylobacterota</taxon>
        <taxon>Epsilonproteobacteria</taxon>
        <taxon>Campylobacterales</taxon>
        <taxon>Campylobacteraceae</taxon>
        <taxon>Campylobacter</taxon>
    </lineage>
</organism>
<reference evidence="1 2" key="1">
    <citation type="submission" date="2015-11" db="EMBL/GenBank/DDBJ databases">
        <authorList>
            <consortium name="Pathogen Informatics"/>
        </authorList>
    </citation>
    <scope>NUCLEOTIDE SEQUENCE [LARGE SCALE GENOMIC DNA]</scope>
    <source>
        <strain evidence="1 2">006A-0059</strain>
    </source>
</reference>
<dbReference type="Proteomes" id="UP000052237">
    <property type="component" value="Unassembled WGS sequence"/>
</dbReference>
<name>A0A0S4R3U9_CAMHY</name>
<dbReference type="AlphaFoldDB" id="A0A0S4R3U9"/>
<gene>
    <name evidence="1" type="ORF">ERS686654_00029</name>
</gene>
<accession>A0A0S4R3U9</accession>
<comment type="caution">
    <text evidence="1">The sequence shown here is derived from an EMBL/GenBank/DDBJ whole genome shotgun (WGS) entry which is preliminary data.</text>
</comment>